<organism evidence="1 2">
    <name type="scientific">Dyella kyungheensis</name>
    <dbReference type="NCBI Taxonomy" id="1242174"/>
    <lineage>
        <taxon>Bacteria</taxon>
        <taxon>Pseudomonadati</taxon>
        <taxon>Pseudomonadota</taxon>
        <taxon>Gammaproteobacteria</taxon>
        <taxon>Lysobacterales</taxon>
        <taxon>Rhodanobacteraceae</taxon>
        <taxon>Dyella</taxon>
    </lineage>
</organism>
<proteinExistence type="predicted"/>
<dbReference type="Proteomes" id="UP001430065">
    <property type="component" value="Unassembled WGS sequence"/>
</dbReference>
<evidence type="ECO:0000313" key="1">
    <source>
        <dbReference type="EMBL" id="MBM7121864.1"/>
    </source>
</evidence>
<dbReference type="EMBL" id="JADIKC010000005">
    <property type="protein sequence ID" value="MBM7121864.1"/>
    <property type="molecule type" value="Genomic_DNA"/>
</dbReference>
<dbReference type="RefSeq" id="WP_204636321.1">
    <property type="nucleotide sequence ID" value="NZ_JADIKC010000005.1"/>
</dbReference>
<protein>
    <recommendedName>
        <fullName evidence="3">4,5-dihydroxyphthalate decarboxylase</fullName>
    </recommendedName>
</protein>
<evidence type="ECO:0000313" key="2">
    <source>
        <dbReference type="Proteomes" id="UP001430065"/>
    </source>
</evidence>
<dbReference type="SUPFAM" id="SSF53850">
    <property type="entry name" value="Periplasmic binding protein-like II"/>
    <property type="match status" value="1"/>
</dbReference>
<reference evidence="1 2" key="1">
    <citation type="submission" date="2020-10" db="EMBL/GenBank/DDBJ databases">
        <title>Phylogeny of dyella-like bacteria.</title>
        <authorList>
            <person name="Fu J."/>
        </authorList>
    </citation>
    <scope>NUCLEOTIDE SEQUENCE [LARGE SCALE GENOMIC DNA]</scope>
    <source>
        <strain evidence="1 2">THG-B117</strain>
    </source>
</reference>
<accession>A0ABS2JTF9</accession>
<sequence>MSQPVHLKAVLKTTALTTPLKDGSLKSDQVTLDFTEINPIHQAFAPMVREAAFDLSELAIVTALQAVAFKRPVVLLPVVVASRFQRGCLISYRPHGEVKPEQLRGKRIGVRSYTQTTGMWVRAHLVEDYGLATPDIRWITHDPAHVEQYQDPSFVEHPAHGKGLLEMLHDGDIDAAIFGNDLPEGDDYVPVIANARARDLAWAQQHGFVPINHVVAASADVCAREPAAVRAAYNLLAQAEHQQPTPEAGPRKTLSGFDALRAPLEWIIDACLEQALLPRKLSFDEVLGPADALLKGNMA</sequence>
<evidence type="ECO:0008006" key="3">
    <source>
        <dbReference type="Google" id="ProtNLM"/>
    </source>
</evidence>
<comment type="caution">
    <text evidence="1">The sequence shown here is derived from an EMBL/GenBank/DDBJ whole genome shotgun (WGS) entry which is preliminary data.</text>
</comment>
<keyword evidence="2" id="KW-1185">Reference proteome</keyword>
<dbReference type="Gene3D" id="3.40.190.10">
    <property type="entry name" value="Periplasmic binding protein-like II"/>
    <property type="match status" value="1"/>
</dbReference>
<name>A0ABS2JTF9_9GAMM</name>
<gene>
    <name evidence="1" type="ORF">ISP20_11930</name>
</gene>